<reference evidence="8 9" key="1">
    <citation type="journal article" date="2020" name="Genome Biol. Evol.">
        <title>Comparative genomics of Sclerotiniaceae.</title>
        <authorList>
            <person name="Valero Jimenez C.A."/>
            <person name="Steentjes M."/>
            <person name="Scholten O.E."/>
            <person name="Van Kan J.A.L."/>
        </authorList>
    </citation>
    <scope>NUCLEOTIDE SEQUENCE [LARGE SCALE GENOMIC DNA]</scope>
    <source>
        <strain evidence="8 9">B1</strain>
    </source>
</reference>
<evidence type="ECO:0000256" key="4">
    <source>
        <dbReference type="ARBA" id="ARBA00023004"/>
    </source>
</evidence>
<feature type="transmembrane region" description="Helical" evidence="7">
    <location>
        <begin position="23"/>
        <end position="42"/>
    </location>
</feature>
<dbReference type="Gene3D" id="1.10.630.10">
    <property type="entry name" value="Cytochrome P450"/>
    <property type="match status" value="1"/>
</dbReference>
<dbReference type="PANTHER" id="PTHR47582">
    <property type="entry name" value="P450, PUTATIVE (EUROFUNG)-RELATED"/>
    <property type="match status" value="1"/>
</dbReference>
<evidence type="ECO:0000256" key="2">
    <source>
        <dbReference type="ARBA" id="ARBA00010617"/>
    </source>
</evidence>
<dbReference type="SUPFAM" id="SSF48264">
    <property type="entry name" value="Cytochrome P450"/>
    <property type="match status" value="1"/>
</dbReference>
<keyword evidence="6" id="KW-0349">Heme</keyword>
<dbReference type="PROSITE" id="PS00086">
    <property type="entry name" value="CYTOCHROME_P450"/>
    <property type="match status" value="1"/>
</dbReference>
<dbReference type="InterPro" id="IPR036396">
    <property type="entry name" value="Cyt_P450_sf"/>
</dbReference>
<protein>
    <recommendedName>
        <fullName evidence="10">Cytochrome P450</fullName>
    </recommendedName>
</protein>
<dbReference type="InterPro" id="IPR053007">
    <property type="entry name" value="CYP450_monoxygenase_sec-met"/>
</dbReference>
<dbReference type="PANTHER" id="PTHR47582:SF1">
    <property type="entry name" value="P450, PUTATIVE (EUROFUNG)-RELATED"/>
    <property type="match status" value="1"/>
</dbReference>
<evidence type="ECO:0000256" key="5">
    <source>
        <dbReference type="ARBA" id="ARBA00023026"/>
    </source>
</evidence>
<comment type="cofactor">
    <cofactor evidence="1">
        <name>heme</name>
        <dbReference type="ChEBI" id="CHEBI:30413"/>
    </cofactor>
</comment>
<sequence>MVFNNASAVTMFPSFLRLQDYNVNRLLIAITLILGIGLAILFSRPGRKDEEGTKGTEPPEVKSRIPLFGHLIGMLKGQVGYFQTLRYEIRATTSKGLRGTLEKVATWPFDLYTKLSTPFDEHSLTIYLLYSSKHPLYSVFTLKIFTARIYVICEPSLIQAAYRNTKAFDFTTFVVDSSKRAFNIGEHGMKIIRGETSPDYDPKGPFLNGNNGISYLNENHGLMVEYLGPGGSLLELNKGVLSAVADILHKLDQNSGKVSLYKWIRDTLTLATSASLYGPHDPVSANHSLIDSLWDFEENMTMLMLEFLPTFICPKAYHGRRAIKTAFASYYASSHHTSASTLIKSRLECSQKWGLTAEEIANIEISTLFLATTNSAPTCFWLLVNILSDPALISSIQTEISNIISKNKDEDGIEECVMDITLFQSRCPILMSCFRETLRFADAATSVRSVTQDVILTSSTSQSSFLLKAGNVIQLPSGVTHNSPSIWGPDVNSFNPFRFLPSTIAKLGKEQKKLQTQGYFPFGGGKHLCPGRHFATTEILSLVAAIIMGFDIYGSSVPDRAFQKLGTAVRKPKNDVEVNIKRRKGWENVIWRFNAQGDVDFEALVGEKTDT</sequence>
<keyword evidence="7" id="KW-1133">Transmembrane helix</keyword>
<evidence type="ECO:0008006" key="10">
    <source>
        <dbReference type="Google" id="ProtNLM"/>
    </source>
</evidence>
<keyword evidence="4 6" id="KW-0408">Iron</keyword>
<dbReference type="EMBL" id="RCSX01000030">
    <property type="protein sequence ID" value="KAF7918497.1"/>
    <property type="molecule type" value="Genomic_DNA"/>
</dbReference>
<evidence type="ECO:0000313" key="8">
    <source>
        <dbReference type="EMBL" id="KAF7918497.1"/>
    </source>
</evidence>
<keyword evidence="6" id="KW-0560">Oxidoreductase</keyword>
<keyword evidence="7" id="KW-0812">Transmembrane</keyword>
<dbReference type="RefSeq" id="XP_038806300.1">
    <property type="nucleotide sequence ID" value="XM_038957361.1"/>
</dbReference>
<evidence type="ECO:0000256" key="6">
    <source>
        <dbReference type="RuleBase" id="RU000461"/>
    </source>
</evidence>
<name>A0ABQ7IAT8_9HELO</name>
<evidence type="ECO:0000256" key="3">
    <source>
        <dbReference type="ARBA" id="ARBA00022723"/>
    </source>
</evidence>
<comment type="similarity">
    <text evidence="2 6">Belongs to the cytochrome P450 family.</text>
</comment>
<dbReference type="PRINTS" id="PR00465">
    <property type="entry name" value="EP450IV"/>
</dbReference>
<keyword evidence="6" id="KW-0503">Monooxygenase</keyword>
<organism evidence="8 9">
    <name type="scientific">Botrytis deweyae</name>
    <dbReference type="NCBI Taxonomy" id="2478750"/>
    <lineage>
        <taxon>Eukaryota</taxon>
        <taxon>Fungi</taxon>
        <taxon>Dikarya</taxon>
        <taxon>Ascomycota</taxon>
        <taxon>Pezizomycotina</taxon>
        <taxon>Leotiomycetes</taxon>
        <taxon>Helotiales</taxon>
        <taxon>Sclerotiniaceae</taxon>
        <taxon>Botrytis</taxon>
    </lineage>
</organism>
<keyword evidence="7" id="KW-0472">Membrane</keyword>
<comment type="caution">
    <text evidence="8">The sequence shown here is derived from an EMBL/GenBank/DDBJ whole genome shotgun (WGS) entry which is preliminary data.</text>
</comment>
<proteinExistence type="inferred from homology"/>
<keyword evidence="9" id="KW-1185">Reference proteome</keyword>
<gene>
    <name evidence="8" type="ORF">EAE98_009740</name>
</gene>
<evidence type="ECO:0000256" key="1">
    <source>
        <dbReference type="ARBA" id="ARBA00001971"/>
    </source>
</evidence>
<dbReference type="Pfam" id="PF00067">
    <property type="entry name" value="p450"/>
    <property type="match status" value="1"/>
</dbReference>
<dbReference type="InterPro" id="IPR017972">
    <property type="entry name" value="Cyt_P450_CS"/>
</dbReference>
<evidence type="ECO:0000256" key="7">
    <source>
        <dbReference type="SAM" id="Phobius"/>
    </source>
</evidence>
<dbReference type="InterPro" id="IPR002403">
    <property type="entry name" value="Cyt_P450_E_grp-IV"/>
</dbReference>
<keyword evidence="5" id="KW-0843">Virulence</keyword>
<evidence type="ECO:0000313" key="9">
    <source>
        <dbReference type="Proteomes" id="UP000783213"/>
    </source>
</evidence>
<dbReference type="CDD" id="cd11040">
    <property type="entry name" value="CYP7_CYP8-like"/>
    <property type="match status" value="1"/>
</dbReference>
<dbReference type="Proteomes" id="UP000783213">
    <property type="component" value="Unassembled WGS sequence"/>
</dbReference>
<accession>A0ABQ7IAT8</accession>
<dbReference type="GeneID" id="62236511"/>
<dbReference type="InterPro" id="IPR001128">
    <property type="entry name" value="Cyt_P450"/>
</dbReference>
<keyword evidence="3 6" id="KW-0479">Metal-binding</keyword>